<name>A0AAV7EWK0_ARIFI</name>
<comment type="caution">
    <text evidence="1">The sequence shown here is derived from an EMBL/GenBank/DDBJ whole genome shotgun (WGS) entry which is preliminary data.</text>
</comment>
<accession>A0AAV7EWK0</accession>
<evidence type="ECO:0000313" key="1">
    <source>
        <dbReference type="EMBL" id="KAG9452869.1"/>
    </source>
</evidence>
<gene>
    <name evidence="1" type="ORF">H6P81_005773</name>
</gene>
<dbReference type="EMBL" id="JAINDJ010000003">
    <property type="protein sequence ID" value="KAG9452869.1"/>
    <property type="molecule type" value="Genomic_DNA"/>
</dbReference>
<evidence type="ECO:0000313" key="2">
    <source>
        <dbReference type="Proteomes" id="UP000825729"/>
    </source>
</evidence>
<dbReference type="Proteomes" id="UP000825729">
    <property type="component" value="Unassembled WGS sequence"/>
</dbReference>
<proteinExistence type="predicted"/>
<reference evidence="1 2" key="1">
    <citation type="submission" date="2021-07" db="EMBL/GenBank/DDBJ databases">
        <title>The Aristolochia fimbriata genome: insights into angiosperm evolution, floral development and chemical biosynthesis.</title>
        <authorList>
            <person name="Jiao Y."/>
        </authorList>
    </citation>
    <scope>NUCLEOTIDE SEQUENCE [LARGE SCALE GENOMIC DNA]</scope>
    <source>
        <strain evidence="1">IBCAS-2021</strain>
        <tissue evidence="1">Leaf</tissue>
    </source>
</reference>
<keyword evidence="2" id="KW-1185">Reference proteome</keyword>
<organism evidence="1 2">
    <name type="scientific">Aristolochia fimbriata</name>
    <name type="common">White veined hardy Dutchman's pipe vine</name>
    <dbReference type="NCBI Taxonomy" id="158543"/>
    <lineage>
        <taxon>Eukaryota</taxon>
        <taxon>Viridiplantae</taxon>
        <taxon>Streptophyta</taxon>
        <taxon>Embryophyta</taxon>
        <taxon>Tracheophyta</taxon>
        <taxon>Spermatophyta</taxon>
        <taxon>Magnoliopsida</taxon>
        <taxon>Magnoliidae</taxon>
        <taxon>Piperales</taxon>
        <taxon>Aristolochiaceae</taxon>
        <taxon>Aristolochia</taxon>
    </lineage>
</organism>
<dbReference type="AlphaFoldDB" id="A0AAV7EWK0"/>
<protein>
    <submittedName>
        <fullName evidence="1">Uncharacterized protein</fullName>
    </submittedName>
</protein>
<sequence length="156" mass="17433">MFLNCVKKSEAIISARKARSTHNKLPSPVRQFANTATPLTRVKNLASTQKQQNDSVLIFNGANEKRAEHFAISDPSLSIYFILYFRVSVGSVVKEKAVEQVAEKRDKTICEVVIGLEPFELQSLQTMKSPHIPQRTPRLIIGRLSVAEVDGSQIQL</sequence>